<dbReference type="SMART" id="SM00184">
    <property type="entry name" value="RING"/>
    <property type="match status" value="1"/>
</dbReference>
<feature type="transmembrane region" description="Helical" evidence="15">
    <location>
        <begin position="594"/>
        <end position="614"/>
    </location>
</feature>
<dbReference type="GO" id="GO:0043161">
    <property type="term" value="P:proteasome-mediated ubiquitin-dependent protein catabolic process"/>
    <property type="evidence" value="ECO:0007669"/>
    <property type="project" value="TreeGrafter"/>
</dbReference>
<keyword evidence="13 15" id="KW-0472">Membrane</keyword>
<evidence type="ECO:0000256" key="13">
    <source>
        <dbReference type="ARBA" id="ARBA00023136"/>
    </source>
</evidence>
<reference evidence="18 19" key="2">
    <citation type="journal article" date="2016" name="FEMS Yeast Res.">
        <title>Curation of the genome annotation of Pichia pastoris (Komagataella phaffii) CBS7435 from gene level to protein function.</title>
        <authorList>
            <person name="Valli M."/>
            <person name="Tatto N.E."/>
            <person name="Peymann A."/>
            <person name="Gruber C."/>
            <person name="Landes N."/>
            <person name="Ekker H."/>
            <person name="Thallinger G.G."/>
            <person name="Mattanovich D."/>
            <person name="Gasser B."/>
            <person name="Graf A.B."/>
        </authorList>
    </citation>
    <scope>GENOME REANNOTATION</scope>
    <source>
        <strain evidence="18 19">ATCC 76273 / CBS 7435 / CECT 11047 / NRRL Y-11430 / Wegner 21-1</strain>
    </source>
</reference>
<comment type="subcellular location">
    <subcellularLocation>
        <location evidence="2">Endomembrane system</location>
        <topology evidence="2">Multi-pass membrane protein</topology>
    </subcellularLocation>
</comment>
<keyword evidence="7" id="KW-0479">Metal-binding</keyword>
<protein>
    <recommendedName>
        <fullName evidence="4">RING-type E3 ubiquitin transferase</fullName>
        <ecNumber evidence="4">2.3.2.27</ecNumber>
    </recommendedName>
</protein>
<feature type="transmembrane region" description="Helical" evidence="15">
    <location>
        <begin position="564"/>
        <end position="582"/>
    </location>
</feature>
<dbReference type="Proteomes" id="UP000006853">
    <property type="component" value="Chromosome 3"/>
</dbReference>
<dbReference type="Pfam" id="PF13639">
    <property type="entry name" value="zf-RING_2"/>
    <property type="match status" value="1"/>
</dbReference>
<evidence type="ECO:0000256" key="7">
    <source>
        <dbReference type="ARBA" id="ARBA00022723"/>
    </source>
</evidence>
<evidence type="ECO:0000256" key="16">
    <source>
        <dbReference type="SAM" id="SignalP"/>
    </source>
</evidence>
<keyword evidence="12 15" id="KW-1133">Transmembrane helix</keyword>
<keyword evidence="11" id="KW-0862">Zinc</keyword>
<dbReference type="GO" id="GO:0061630">
    <property type="term" value="F:ubiquitin protein ligase activity"/>
    <property type="evidence" value="ECO:0007669"/>
    <property type="project" value="UniProtKB-EC"/>
</dbReference>
<dbReference type="GO" id="GO:0012505">
    <property type="term" value="C:endomembrane system"/>
    <property type="evidence" value="ECO:0007669"/>
    <property type="project" value="UniProtKB-SubCell"/>
</dbReference>
<dbReference type="GO" id="GO:0044695">
    <property type="term" value="C:Dsc E3 ubiquitin ligase complex"/>
    <property type="evidence" value="ECO:0007669"/>
    <property type="project" value="TreeGrafter"/>
</dbReference>
<keyword evidence="6 15" id="KW-0812">Transmembrane</keyword>
<evidence type="ECO:0000256" key="8">
    <source>
        <dbReference type="ARBA" id="ARBA00022729"/>
    </source>
</evidence>
<dbReference type="SUPFAM" id="SSF57850">
    <property type="entry name" value="RING/U-box"/>
    <property type="match status" value="1"/>
</dbReference>
<evidence type="ECO:0000313" key="19">
    <source>
        <dbReference type="Proteomes" id="UP000006853"/>
    </source>
</evidence>
<reference evidence="18 19" key="1">
    <citation type="journal article" date="2011" name="J. Biotechnol.">
        <title>High-quality genome sequence of Pichia pastoris CBS7435.</title>
        <authorList>
            <person name="Kuberl A."/>
            <person name="Schneider J."/>
            <person name="Thallinger G.G."/>
            <person name="Anderl I."/>
            <person name="Wibberg D."/>
            <person name="Hajek T."/>
            <person name="Jaenicke S."/>
            <person name="Brinkrolf K."/>
            <person name="Goesmann A."/>
            <person name="Szczepanowski R."/>
            <person name="Puhler A."/>
            <person name="Schwab H."/>
            <person name="Glieder A."/>
            <person name="Pichler H."/>
        </authorList>
    </citation>
    <scope>NUCLEOTIDE SEQUENCE [LARGE SCALE GENOMIC DNA]</scope>
    <source>
        <strain evidence="19">ATCC 76273 / CBS 7435 / CECT 11047 / NRRL Y-11430 / Wegner 21-1</strain>
    </source>
</reference>
<dbReference type="Gene3D" id="3.30.40.10">
    <property type="entry name" value="Zinc/RING finger domain, C3HC4 (zinc finger)"/>
    <property type="match status" value="1"/>
</dbReference>
<feature type="transmembrane region" description="Helical" evidence="15">
    <location>
        <begin position="540"/>
        <end position="558"/>
    </location>
</feature>
<evidence type="ECO:0000256" key="2">
    <source>
        <dbReference type="ARBA" id="ARBA00004127"/>
    </source>
</evidence>
<evidence type="ECO:0000256" key="12">
    <source>
        <dbReference type="ARBA" id="ARBA00022989"/>
    </source>
</evidence>
<keyword evidence="19" id="KW-1185">Reference proteome</keyword>
<dbReference type="EMBL" id="FR839630">
    <property type="protein sequence ID" value="SCV12313.1"/>
    <property type="molecule type" value="Genomic_DNA"/>
</dbReference>
<keyword evidence="10" id="KW-0833">Ubl conjugation pathway</keyword>
<evidence type="ECO:0000313" key="18">
    <source>
        <dbReference type="EMBL" id="SCV12313.1"/>
    </source>
</evidence>
<evidence type="ECO:0000259" key="17">
    <source>
        <dbReference type="PROSITE" id="PS50089"/>
    </source>
</evidence>
<feature type="domain" description="RING-type" evidence="17">
    <location>
        <begin position="700"/>
        <end position="765"/>
    </location>
</feature>
<evidence type="ECO:0000256" key="15">
    <source>
        <dbReference type="SAM" id="Phobius"/>
    </source>
</evidence>
<dbReference type="PANTHER" id="PTHR22763:SF162">
    <property type="entry name" value="TRANSMEMBRANE E3 UBIQUITIN-PROTEIN LIGASE 1"/>
    <property type="match status" value="1"/>
</dbReference>
<feature type="chain" id="PRO_5030027238" description="RING-type E3 ubiquitin transferase" evidence="16">
    <location>
        <begin position="25"/>
        <end position="771"/>
    </location>
</feature>
<feature type="transmembrane region" description="Helical" evidence="15">
    <location>
        <begin position="445"/>
        <end position="466"/>
    </location>
</feature>
<keyword evidence="8 16" id="KW-0732">Signal</keyword>
<keyword evidence="9 14" id="KW-0863">Zinc-finger</keyword>
<dbReference type="PANTHER" id="PTHR22763">
    <property type="entry name" value="RING ZINC FINGER PROTEIN"/>
    <property type="match status" value="1"/>
</dbReference>
<dbReference type="InterPro" id="IPR050731">
    <property type="entry name" value="HRD1_E3_ubiq-ligases"/>
</dbReference>
<dbReference type="AlphaFoldDB" id="A0A1G4KQQ0"/>
<evidence type="ECO:0000256" key="14">
    <source>
        <dbReference type="PROSITE-ProRule" id="PRU00175"/>
    </source>
</evidence>
<feature type="transmembrane region" description="Helical" evidence="15">
    <location>
        <begin position="419"/>
        <end position="439"/>
    </location>
</feature>
<dbReference type="InterPro" id="IPR013083">
    <property type="entry name" value="Znf_RING/FYVE/PHD"/>
</dbReference>
<evidence type="ECO:0000256" key="6">
    <source>
        <dbReference type="ARBA" id="ARBA00022692"/>
    </source>
</evidence>
<feature type="signal peptide" evidence="16">
    <location>
        <begin position="1"/>
        <end position="24"/>
    </location>
</feature>
<dbReference type="EC" id="2.3.2.27" evidence="4"/>
<organism evidence="18 19">
    <name type="scientific">Komagataella phaffii (strain ATCC 76273 / CBS 7435 / CECT 11047 / NRRL Y-11430 / Wegner 21-1)</name>
    <name type="common">Yeast</name>
    <name type="synonym">Pichia pastoris</name>
    <dbReference type="NCBI Taxonomy" id="981350"/>
    <lineage>
        <taxon>Eukaryota</taxon>
        <taxon>Fungi</taxon>
        <taxon>Dikarya</taxon>
        <taxon>Ascomycota</taxon>
        <taxon>Saccharomycotina</taxon>
        <taxon>Pichiomycetes</taxon>
        <taxon>Pichiales</taxon>
        <taxon>Pichiaceae</taxon>
        <taxon>Komagataella</taxon>
    </lineage>
</organism>
<name>A0A1G4KQQ0_KOMPC</name>
<gene>
    <name evidence="18" type="primary">TUL1</name>
    <name evidence="18" type="ordered locus">PP7435_Chr3-2854</name>
</gene>
<dbReference type="FunFam" id="3.30.40.10:FF:000626">
    <property type="entry name" value="Transmembrane ubiquitin ligase 1"/>
    <property type="match status" value="1"/>
</dbReference>
<evidence type="ECO:0000256" key="1">
    <source>
        <dbReference type="ARBA" id="ARBA00000900"/>
    </source>
</evidence>
<dbReference type="PROSITE" id="PS50089">
    <property type="entry name" value="ZF_RING_2"/>
    <property type="match status" value="1"/>
</dbReference>
<feature type="transmembrane region" description="Helical" evidence="15">
    <location>
        <begin position="626"/>
        <end position="645"/>
    </location>
</feature>
<evidence type="ECO:0000256" key="11">
    <source>
        <dbReference type="ARBA" id="ARBA00022833"/>
    </source>
</evidence>
<comment type="pathway">
    <text evidence="3">Protein modification; protein ubiquitination.</text>
</comment>
<dbReference type="GO" id="GO:0008270">
    <property type="term" value="F:zinc ion binding"/>
    <property type="evidence" value="ECO:0007669"/>
    <property type="project" value="UniProtKB-KW"/>
</dbReference>
<dbReference type="UniPathway" id="UPA00143"/>
<evidence type="ECO:0000256" key="3">
    <source>
        <dbReference type="ARBA" id="ARBA00004906"/>
    </source>
</evidence>
<dbReference type="InterPro" id="IPR001841">
    <property type="entry name" value="Znf_RING"/>
</dbReference>
<sequence>MNVDRAQIIFFLILFFLLLGPNGGNDLSNENRNKVISFKQFKEDIQHSNEVLRNSTWEEGYGDLAGFSVSYQDALDGLNRSSPINDNFTEDQKYSILPNEISELAMDIWSAEEGTKKIRSGSFPLNVSGTLRGQFHNSNKSFTRIPMVLPPFYNYSHPLQVMVQPTTEFDDPTPTPIEEKESDINGNITDFEGDLMIRIGSLDEYTSINEYCKDTTVMSLEVEANDFDELHQHKLNLIGLYHQNSGNLVATTRTGKFDGVHALPHLTLYQELFNQSKNAMIQRTNKTHLEDLEISTMDYFRETSDNCEHVMYLHFESTGLSKDELRQIDDELFTPIGRPHKKIPPVKVTSGLLYSPDCGISINFDEIVGPRKEVQEQRLRNVILSGIVILFVQIFFSVQQMSATTTPSTISRISFSTLAILNLIDGSLSILYALCSVVYERLYLPITVSAFLSFTLASVFEMRYMISIYLSQMNERNVSMRTALQGTPVDNINETQPLVDNNETILPTTQAPTTTPQQQNLRPTILEDEQTVSGQIYTRFFFFLIAFTFLILNAILWPRKSRLIFEYITVFALSSFWVPQVYRNVYRGTRKSFNWGFVIGTSILRVLPVGYVCLYKHNVFYHHYDPIFFIVIVSWLGLQILVLQLQEFLGPRFFVPDKMLPAAYDYHPVLTESDLENGFGASEEEGHHVTHEDGHCVVDCAICMSELKVPVVSRKGLGNEESTEHSNIPGILSRRVYMVTPCRHLFHSECLESWMQYKLQCPVCRNPLPPL</sequence>
<keyword evidence="5" id="KW-0808">Transferase</keyword>
<proteinExistence type="predicted"/>
<comment type="catalytic activity">
    <reaction evidence="1">
        <text>S-ubiquitinyl-[E2 ubiquitin-conjugating enzyme]-L-cysteine + [acceptor protein]-L-lysine = [E2 ubiquitin-conjugating enzyme]-L-cysteine + N(6)-ubiquitinyl-[acceptor protein]-L-lysine.</text>
        <dbReference type="EC" id="2.3.2.27"/>
    </reaction>
</comment>
<accession>A0A1G4KQQ0</accession>
<dbReference type="Pfam" id="PF11145">
    <property type="entry name" value="DUF2921"/>
    <property type="match status" value="2"/>
</dbReference>
<feature type="transmembrane region" description="Helical" evidence="15">
    <location>
        <begin position="379"/>
        <end position="398"/>
    </location>
</feature>
<evidence type="ECO:0000256" key="9">
    <source>
        <dbReference type="ARBA" id="ARBA00022771"/>
    </source>
</evidence>
<evidence type="ECO:0000256" key="4">
    <source>
        <dbReference type="ARBA" id="ARBA00012483"/>
    </source>
</evidence>
<evidence type="ECO:0000256" key="5">
    <source>
        <dbReference type="ARBA" id="ARBA00022679"/>
    </source>
</evidence>
<dbReference type="GO" id="GO:0016567">
    <property type="term" value="P:protein ubiquitination"/>
    <property type="evidence" value="ECO:0007669"/>
    <property type="project" value="UniProtKB-UniPathway"/>
</dbReference>
<dbReference type="InterPro" id="IPR021319">
    <property type="entry name" value="DUF2921"/>
</dbReference>
<evidence type="ECO:0000256" key="10">
    <source>
        <dbReference type="ARBA" id="ARBA00022786"/>
    </source>
</evidence>